<accession>A0ABV9T6V6</accession>
<organism evidence="2 3">
    <name type="scientific">Negadavirga shengliensis</name>
    <dbReference type="NCBI Taxonomy" id="1389218"/>
    <lineage>
        <taxon>Bacteria</taxon>
        <taxon>Pseudomonadati</taxon>
        <taxon>Bacteroidota</taxon>
        <taxon>Cytophagia</taxon>
        <taxon>Cytophagales</taxon>
        <taxon>Cyclobacteriaceae</taxon>
        <taxon>Negadavirga</taxon>
    </lineage>
</organism>
<evidence type="ECO:0000259" key="1">
    <source>
        <dbReference type="Pfam" id="PF02627"/>
    </source>
</evidence>
<protein>
    <submittedName>
        <fullName evidence="2">Carboxymuconolactone decarboxylase family protein</fullName>
    </submittedName>
</protein>
<comment type="caution">
    <text evidence="2">The sequence shown here is derived from an EMBL/GenBank/DDBJ whole genome shotgun (WGS) entry which is preliminary data.</text>
</comment>
<feature type="domain" description="Carboxymuconolactone decarboxylase-like" evidence="1">
    <location>
        <begin position="71"/>
        <end position="136"/>
    </location>
</feature>
<gene>
    <name evidence="2" type="ORF">ACFPFU_22330</name>
</gene>
<reference evidence="3" key="1">
    <citation type="journal article" date="2019" name="Int. J. Syst. Evol. Microbiol.">
        <title>The Global Catalogue of Microorganisms (GCM) 10K type strain sequencing project: providing services to taxonomists for standard genome sequencing and annotation.</title>
        <authorList>
            <consortium name="The Broad Institute Genomics Platform"/>
            <consortium name="The Broad Institute Genome Sequencing Center for Infectious Disease"/>
            <person name="Wu L."/>
            <person name="Ma J."/>
        </authorList>
    </citation>
    <scope>NUCLEOTIDE SEQUENCE [LARGE SCALE GENOMIC DNA]</scope>
    <source>
        <strain evidence="3">CGMCC 4.7466</strain>
    </source>
</reference>
<name>A0ABV9T6V6_9BACT</name>
<evidence type="ECO:0000313" key="3">
    <source>
        <dbReference type="Proteomes" id="UP001595818"/>
    </source>
</evidence>
<dbReference type="RefSeq" id="WP_377068322.1">
    <property type="nucleotide sequence ID" value="NZ_JBHSJJ010000018.1"/>
</dbReference>
<dbReference type="PANTHER" id="PTHR34846:SF10">
    <property type="entry name" value="CYTOPLASMIC PROTEIN"/>
    <property type="match status" value="1"/>
</dbReference>
<dbReference type="InterPro" id="IPR003779">
    <property type="entry name" value="CMD-like"/>
</dbReference>
<dbReference type="InterPro" id="IPR029032">
    <property type="entry name" value="AhpD-like"/>
</dbReference>
<keyword evidence="3" id="KW-1185">Reference proteome</keyword>
<sequence>MMNTAIKTDPAQTGPRFSPIEKPKSLKLKMVYWFIKRKLGKVITPVKVFYPRFPEALGLAGELGKLHNRFTIPPRLQHLISIYTATMNGCAFCVDIGKASAKQKKLNPSIFDDLLRFEESGGFTAAEKAALAYVDEVNRNKHVSDAIFDRLQRYFSEEEIIQITLLNAIENLYNLMNAPLNIGSDELCELMSSQ</sequence>
<dbReference type="SUPFAM" id="SSF69118">
    <property type="entry name" value="AhpD-like"/>
    <property type="match status" value="1"/>
</dbReference>
<dbReference type="Gene3D" id="1.20.1290.10">
    <property type="entry name" value="AhpD-like"/>
    <property type="match status" value="1"/>
</dbReference>
<dbReference type="Proteomes" id="UP001595818">
    <property type="component" value="Unassembled WGS sequence"/>
</dbReference>
<dbReference type="Pfam" id="PF02627">
    <property type="entry name" value="CMD"/>
    <property type="match status" value="1"/>
</dbReference>
<dbReference type="EMBL" id="JBHSJJ010000018">
    <property type="protein sequence ID" value="MFC4874458.1"/>
    <property type="molecule type" value="Genomic_DNA"/>
</dbReference>
<dbReference type="PANTHER" id="PTHR34846">
    <property type="entry name" value="4-CARBOXYMUCONOLACTONE DECARBOXYLASE FAMILY PROTEIN (AFU_ORTHOLOGUE AFUA_6G11590)"/>
    <property type="match status" value="1"/>
</dbReference>
<proteinExistence type="predicted"/>
<evidence type="ECO:0000313" key="2">
    <source>
        <dbReference type="EMBL" id="MFC4874458.1"/>
    </source>
</evidence>